<protein>
    <submittedName>
        <fullName evidence="1">Uncharacterized protein</fullName>
    </submittedName>
</protein>
<comment type="caution">
    <text evidence="1">The sequence shown here is derived from an EMBL/GenBank/DDBJ whole genome shotgun (WGS) entry which is preliminary data.</text>
</comment>
<sequence>MVANLPLLVCYKSQARKTPSYSNNEALVFRKRGETSPESSPHWTTYLFGITVVVWGLIRASKYATRHITLSLVTTSPFSSLPPSCLTTLSTIQFNSDSVQIQFRSNSFSVQIQFRFNSL</sequence>
<proteinExistence type="predicted"/>
<dbReference type="Proteomes" id="UP001227192">
    <property type="component" value="Unassembled WGS sequence"/>
</dbReference>
<dbReference type="AlphaFoldDB" id="A0AAI9X3V6"/>
<gene>
    <name evidence="1" type="ORF">VN97_g10517</name>
</gene>
<reference evidence="1" key="2">
    <citation type="journal article" date="2016" name="Fungal Biol.">
        <title>Ochratoxin A production by Penicillium thymicola.</title>
        <authorList>
            <person name="Nguyen H.D.T."/>
            <person name="McMullin D.R."/>
            <person name="Ponomareva E."/>
            <person name="Riley R."/>
            <person name="Pomraning K.R."/>
            <person name="Baker S.E."/>
            <person name="Seifert K.A."/>
        </authorList>
    </citation>
    <scope>NUCLEOTIDE SEQUENCE</scope>
    <source>
        <strain evidence="1">DAOM 180753</strain>
    </source>
</reference>
<accession>A0AAI9X3V6</accession>
<evidence type="ECO:0000313" key="1">
    <source>
        <dbReference type="EMBL" id="KAJ9482910.1"/>
    </source>
</evidence>
<dbReference type="EMBL" id="LACB01000492">
    <property type="protein sequence ID" value="KAJ9482910.1"/>
    <property type="molecule type" value="Genomic_DNA"/>
</dbReference>
<organism evidence="1 2">
    <name type="scientific">Penicillium thymicola</name>
    <dbReference type="NCBI Taxonomy" id="293382"/>
    <lineage>
        <taxon>Eukaryota</taxon>
        <taxon>Fungi</taxon>
        <taxon>Dikarya</taxon>
        <taxon>Ascomycota</taxon>
        <taxon>Pezizomycotina</taxon>
        <taxon>Eurotiomycetes</taxon>
        <taxon>Eurotiomycetidae</taxon>
        <taxon>Eurotiales</taxon>
        <taxon>Aspergillaceae</taxon>
        <taxon>Penicillium</taxon>
    </lineage>
</organism>
<evidence type="ECO:0000313" key="2">
    <source>
        <dbReference type="Proteomes" id="UP001227192"/>
    </source>
</evidence>
<reference evidence="1" key="1">
    <citation type="submission" date="2015-06" db="EMBL/GenBank/DDBJ databases">
        <authorList>
            <person name="Nguyen H."/>
        </authorList>
    </citation>
    <scope>NUCLEOTIDE SEQUENCE</scope>
    <source>
        <strain evidence="1">DAOM 180753</strain>
    </source>
</reference>
<name>A0AAI9X3V6_PENTH</name>
<keyword evidence="2" id="KW-1185">Reference proteome</keyword>